<proteinExistence type="inferred from homology"/>
<protein>
    <recommendedName>
        <fullName evidence="5">Probable RNA 2'-phosphotransferase</fullName>
        <ecNumber evidence="5">2.7.1.-</ecNumber>
    </recommendedName>
</protein>
<dbReference type="Gene3D" id="1.10.10.970">
    <property type="entry name" value="RNA 2'-phosphotransferase, Tpt1/KptA family, N-terminal domain"/>
    <property type="match status" value="1"/>
</dbReference>
<keyword evidence="2 5" id="KW-0808">Transferase</keyword>
<dbReference type="AlphaFoldDB" id="A0B910"/>
<dbReference type="GO" id="GO:0003950">
    <property type="term" value="F:NAD+ poly-ADP-ribosyltransferase activity"/>
    <property type="evidence" value="ECO:0007669"/>
    <property type="project" value="InterPro"/>
</dbReference>
<dbReference type="KEGG" id="mtp:Mthe_1409"/>
<evidence type="ECO:0000256" key="4">
    <source>
        <dbReference type="ARBA" id="ARBA00025212"/>
    </source>
</evidence>
<evidence type="ECO:0000313" key="6">
    <source>
        <dbReference type="EMBL" id="ABK15184.1"/>
    </source>
</evidence>
<gene>
    <name evidence="5" type="primary">kptA</name>
    <name evidence="6" type="ordered locus">Mthe_1409</name>
</gene>
<dbReference type="EMBL" id="CP000477">
    <property type="protein sequence ID" value="ABK15184.1"/>
    <property type="molecule type" value="Genomic_DNA"/>
</dbReference>
<evidence type="ECO:0000313" key="7">
    <source>
        <dbReference type="Proteomes" id="UP000000674"/>
    </source>
</evidence>
<accession>A0B910</accession>
<dbReference type="OrthoDB" id="24376at2157"/>
<dbReference type="SUPFAM" id="SSF56399">
    <property type="entry name" value="ADP-ribosylation"/>
    <property type="match status" value="1"/>
</dbReference>
<dbReference type="InterPro" id="IPR002745">
    <property type="entry name" value="Ptrans_KptA/Tpt1"/>
</dbReference>
<evidence type="ECO:0000256" key="3">
    <source>
        <dbReference type="ARBA" id="ARBA00023027"/>
    </source>
</evidence>
<organism evidence="6 7">
    <name type="scientific">Methanothrix thermoacetophila (strain DSM 6194 / JCM 14653 / NBRC 101360 / PT)</name>
    <name type="common">Methanosaeta thermophila</name>
    <dbReference type="NCBI Taxonomy" id="349307"/>
    <lineage>
        <taxon>Archaea</taxon>
        <taxon>Methanobacteriati</taxon>
        <taxon>Methanobacteriota</taxon>
        <taxon>Stenosarchaea group</taxon>
        <taxon>Methanomicrobia</taxon>
        <taxon>Methanotrichales</taxon>
        <taxon>Methanotrichaceae</taxon>
        <taxon>Methanothrix</taxon>
    </lineage>
</organism>
<dbReference type="NCBIfam" id="NF002015">
    <property type="entry name" value="PRK00819.1-5"/>
    <property type="match status" value="1"/>
</dbReference>
<dbReference type="InterPro" id="IPR022928">
    <property type="entry name" value="RNA_2'-PTrans_KptA"/>
</dbReference>
<dbReference type="HAMAP" id="MF_00299">
    <property type="entry name" value="KptA"/>
    <property type="match status" value="1"/>
</dbReference>
<keyword evidence="3 5" id="KW-0520">NAD</keyword>
<name>A0B910_METTP</name>
<dbReference type="RefSeq" id="WP_011696576.1">
    <property type="nucleotide sequence ID" value="NC_008553.1"/>
</dbReference>
<keyword evidence="7" id="KW-1185">Reference proteome</keyword>
<dbReference type="Proteomes" id="UP000000674">
    <property type="component" value="Chromosome"/>
</dbReference>
<evidence type="ECO:0000256" key="2">
    <source>
        <dbReference type="ARBA" id="ARBA00022679"/>
    </source>
</evidence>
<dbReference type="Pfam" id="PF01885">
    <property type="entry name" value="PTS_2-RNA"/>
    <property type="match status" value="1"/>
</dbReference>
<dbReference type="InterPro" id="IPR042081">
    <property type="entry name" value="RNA_2'-PTrans_C"/>
</dbReference>
<dbReference type="PANTHER" id="PTHR12684">
    <property type="entry name" value="PUTATIVE PHOSPHOTRANSFERASE"/>
    <property type="match status" value="1"/>
</dbReference>
<dbReference type="GO" id="GO:0000215">
    <property type="term" value="F:tRNA 2'-phosphotransferase activity"/>
    <property type="evidence" value="ECO:0007669"/>
    <property type="project" value="TreeGrafter"/>
</dbReference>
<comment type="function">
    <text evidence="4 5">Removes the 2'-phosphate from RNA via an intermediate in which the phosphate is ADP-ribosylated by NAD followed by a presumed transesterification to release the RNA and generate ADP-ribose 1''-2''-cyclic phosphate (APPR&gt;P). May function as an ADP-ribosylase.</text>
</comment>
<dbReference type="EC" id="2.7.1.-" evidence="5"/>
<dbReference type="InterPro" id="IPR042080">
    <property type="entry name" value="RNA_2'-PTrans_N"/>
</dbReference>
<dbReference type="PANTHER" id="PTHR12684:SF2">
    <property type="entry name" value="TRNA 2'-PHOSPHOTRANSFERASE 1"/>
    <property type="match status" value="1"/>
</dbReference>
<dbReference type="GeneID" id="4463032"/>
<evidence type="ECO:0000256" key="5">
    <source>
        <dbReference type="HAMAP-Rule" id="MF_00299"/>
    </source>
</evidence>
<evidence type="ECO:0000256" key="1">
    <source>
        <dbReference type="ARBA" id="ARBA00009836"/>
    </source>
</evidence>
<dbReference type="GO" id="GO:0006388">
    <property type="term" value="P:tRNA splicing, via endonucleolytic cleavage and ligation"/>
    <property type="evidence" value="ECO:0007669"/>
    <property type="project" value="UniProtKB-UniRule"/>
</dbReference>
<sequence length="215" mass="24101">MDSEQAIRRCPQHGFFRGNVCSCGSRGKLVLDGVRTEKLGRLLAGALRHFPDDLGLAMSPQGWVEIPVLVDAIRTRYRWANENLVMALVRSDPKGRYEINGTRIRARYGHSVGVDLDYPENELPTLYYGTAEEEAERLLEVGLKSATQRYVHLSTTPDKAWEVGTFRTSNPKIIVVDAAGAQREGVRMMKVNESMVISDPIPPRFLSMMPAKAQR</sequence>
<dbReference type="STRING" id="349307.Mthe_1409"/>
<comment type="similarity">
    <text evidence="1 5">Belongs to the KptA/TPT1 family.</text>
</comment>
<reference evidence="6 7" key="1">
    <citation type="submission" date="2006-10" db="EMBL/GenBank/DDBJ databases">
        <title>Complete sequence of Methanosaeta thermophila PT.</title>
        <authorList>
            <consortium name="US DOE Joint Genome Institute"/>
            <person name="Copeland A."/>
            <person name="Lucas S."/>
            <person name="Lapidus A."/>
            <person name="Barry K."/>
            <person name="Detter J.C."/>
            <person name="Glavina del Rio T."/>
            <person name="Hammon N."/>
            <person name="Israni S."/>
            <person name="Pitluck S."/>
            <person name="Chain P."/>
            <person name="Malfatti S."/>
            <person name="Shin M."/>
            <person name="Vergez L."/>
            <person name="Schmutz J."/>
            <person name="Larimer F."/>
            <person name="Land M."/>
            <person name="Hauser L."/>
            <person name="Kyrpides N."/>
            <person name="Kim E."/>
            <person name="Smith K.S."/>
            <person name="Ingram-Smith C."/>
            <person name="Richardson P."/>
        </authorList>
    </citation>
    <scope>NUCLEOTIDE SEQUENCE [LARGE SCALE GENOMIC DNA]</scope>
    <source>
        <strain evidence="7">DSM 6194 / JCM 14653 / NBRC 101360 / PT</strain>
    </source>
</reference>
<dbReference type="Gene3D" id="3.20.170.30">
    <property type="match status" value="1"/>
</dbReference>
<dbReference type="HOGENOM" id="CLU_052998_4_1_2"/>